<evidence type="ECO:0008006" key="4">
    <source>
        <dbReference type="Google" id="ProtNLM"/>
    </source>
</evidence>
<dbReference type="AlphaFoldDB" id="A0A8S1IZS5"/>
<dbReference type="Gene3D" id="1.25.10.10">
    <property type="entry name" value="Leucine-rich Repeat Variant"/>
    <property type="match status" value="1"/>
</dbReference>
<organism evidence="2 3">
    <name type="scientific">Ostreobium quekettii</name>
    <dbReference type="NCBI Taxonomy" id="121088"/>
    <lineage>
        <taxon>Eukaryota</taxon>
        <taxon>Viridiplantae</taxon>
        <taxon>Chlorophyta</taxon>
        <taxon>core chlorophytes</taxon>
        <taxon>Ulvophyceae</taxon>
        <taxon>TCBD clade</taxon>
        <taxon>Bryopsidales</taxon>
        <taxon>Ostreobineae</taxon>
        <taxon>Ostreobiaceae</taxon>
        <taxon>Ostreobium</taxon>
    </lineage>
</organism>
<dbReference type="InterPro" id="IPR016024">
    <property type="entry name" value="ARM-type_fold"/>
</dbReference>
<dbReference type="OrthoDB" id="5148094at2759"/>
<dbReference type="Pfam" id="PF24987">
    <property type="entry name" value="HEAT_EF3_N"/>
    <property type="match status" value="1"/>
</dbReference>
<dbReference type="EMBL" id="CAJHUC010001016">
    <property type="protein sequence ID" value="CAD7699429.1"/>
    <property type="molecule type" value="Genomic_DNA"/>
</dbReference>
<reference evidence="2" key="1">
    <citation type="submission" date="2020-12" db="EMBL/GenBank/DDBJ databases">
        <authorList>
            <person name="Iha C."/>
        </authorList>
    </citation>
    <scope>NUCLEOTIDE SEQUENCE</scope>
</reference>
<dbReference type="GO" id="GO:0006417">
    <property type="term" value="P:regulation of translation"/>
    <property type="evidence" value="ECO:0007669"/>
    <property type="project" value="TreeGrafter"/>
</dbReference>
<dbReference type="GO" id="GO:0034198">
    <property type="term" value="P:cellular response to amino acid starvation"/>
    <property type="evidence" value="ECO:0007669"/>
    <property type="project" value="TreeGrafter"/>
</dbReference>
<dbReference type="PANTHER" id="PTHR23346:SF7">
    <property type="entry name" value="STALLED RIBOSOME SENSOR GCN1"/>
    <property type="match status" value="1"/>
</dbReference>
<evidence type="ECO:0000313" key="2">
    <source>
        <dbReference type="EMBL" id="CAD7699429.1"/>
    </source>
</evidence>
<dbReference type="GO" id="GO:0019887">
    <property type="term" value="F:protein kinase regulator activity"/>
    <property type="evidence" value="ECO:0007669"/>
    <property type="project" value="TreeGrafter"/>
</dbReference>
<evidence type="ECO:0000256" key="1">
    <source>
        <dbReference type="ARBA" id="ARBA00022737"/>
    </source>
</evidence>
<keyword evidence="3" id="KW-1185">Reference proteome</keyword>
<dbReference type="GO" id="GO:0005829">
    <property type="term" value="C:cytosol"/>
    <property type="evidence" value="ECO:0007669"/>
    <property type="project" value="TreeGrafter"/>
</dbReference>
<dbReference type="Proteomes" id="UP000708148">
    <property type="component" value="Unassembled WGS sequence"/>
</dbReference>
<gene>
    <name evidence="2" type="ORF">OSTQU699_LOCUS4788</name>
</gene>
<evidence type="ECO:0000313" key="3">
    <source>
        <dbReference type="Proteomes" id="UP000708148"/>
    </source>
</evidence>
<protein>
    <recommendedName>
        <fullName evidence="4">Translational activator GCN1</fullName>
    </recommendedName>
</protein>
<sequence>SDRAYVEGIVKKLKEQLAHGTTYGDRRGAAYGLAGVVKGLGITTLKNFAIMDSLKAYVEDKSDANAREGGILAFECFCDRLGKLFEPYVIHVLPLLLTCFGDSALQ</sequence>
<feature type="non-terminal residue" evidence="2">
    <location>
        <position position="1"/>
    </location>
</feature>
<name>A0A8S1IZS5_9CHLO</name>
<dbReference type="SUPFAM" id="SSF48371">
    <property type="entry name" value="ARM repeat"/>
    <property type="match status" value="1"/>
</dbReference>
<proteinExistence type="predicted"/>
<keyword evidence="1" id="KW-0677">Repeat</keyword>
<comment type="caution">
    <text evidence="2">The sequence shown here is derived from an EMBL/GenBank/DDBJ whole genome shotgun (WGS) entry which is preliminary data.</text>
</comment>
<dbReference type="PANTHER" id="PTHR23346">
    <property type="entry name" value="TRANSLATIONAL ACTIVATOR GCN1-RELATED"/>
    <property type="match status" value="1"/>
</dbReference>
<accession>A0A8S1IZS5</accession>
<dbReference type="InterPro" id="IPR011989">
    <property type="entry name" value="ARM-like"/>
</dbReference>
<feature type="non-terminal residue" evidence="2">
    <location>
        <position position="106"/>
    </location>
</feature>